<name>A0A1M5K712_9BRAD</name>
<dbReference type="EMBL" id="LT670818">
    <property type="protein sequence ID" value="SHG48566.1"/>
    <property type="molecule type" value="Genomic_DNA"/>
</dbReference>
<evidence type="ECO:0000313" key="2">
    <source>
        <dbReference type="EMBL" id="SHG48566.1"/>
    </source>
</evidence>
<proteinExistence type="predicted"/>
<protein>
    <submittedName>
        <fullName evidence="2">Iron complex transport system substrate-binding protein</fullName>
    </submittedName>
</protein>
<dbReference type="SUPFAM" id="SSF53807">
    <property type="entry name" value="Helical backbone' metal receptor"/>
    <property type="match status" value="1"/>
</dbReference>
<dbReference type="CDD" id="cd01144">
    <property type="entry name" value="BtuF"/>
    <property type="match status" value="1"/>
</dbReference>
<dbReference type="OrthoDB" id="9775594at2"/>
<evidence type="ECO:0000259" key="1">
    <source>
        <dbReference type="PROSITE" id="PS50983"/>
    </source>
</evidence>
<organism evidence="2 3">
    <name type="scientific">Bradyrhizobium erythrophlei</name>
    <dbReference type="NCBI Taxonomy" id="1437360"/>
    <lineage>
        <taxon>Bacteria</taxon>
        <taxon>Pseudomonadati</taxon>
        <taxon>Pseudomonadota</taxon>
        <taxon>Alphaproteobacteria</taxon>
        <taxon>Hyphomicrobiales</taxon>
        <taxon>Nitrobacteraceae</taxon>
        <taxon>Bradyrhizobium</taxon>
    </lineage>
</organism>
<gene>
    <name evidence="2" type="ORF">SAMN05444169_2686</name>
</gene>
<reference evidence="2 3" key="1">
    <citation type="submission" date="2016-11" db="EMBL/GenBank/DDBJ databases">
        <authorList>
            <person name="Jaros S."/>
            <person name="Januszkiewicz K."/>
            <person name="Wedrychowicz H."/>
        </authorList>
    </citation>
    <scope>NUCLEOTIDE SEQUENCE [LARGE SCALE GENOMIC DNA]</scope>
    <source>
        <strain evidence="2 3">GAS242</strain>
    </source>
</reference>
<dbReference type="Proteomes" id="UP000190675">
    <property type="component" value="Chromosome I"/>
</dbReference>
<dbReference type="InterPro" id="IPR051030">
    <property type="entry name" value="Vitamin_B12-ABC_binding"/>
</dbReference>
<dbReference type="PANTHER" id="PTHR42860:SF1">
    <property type="entry name" value="VITAMIN B12-BINDING PROTEIN"/>
    <property type="match status" value="1"/>
</dbReference>
<dbReference type="Pfam" id="PF01497">
    <property type="entry name" value="Peripla_BP_2"/>
    <property type="match status" value="1"/>
</dbReference>
<dbReference type="RefSeq" id="WP_079566386.1">
    <property type="nucleotide sequence ID" value="NZ_LT670818.1"/>
</dbReference>
<sequence>MVNASRIVSFLPSATEMVCALGLGDRLLGVTHECDYPPEIAGKTVVVRNVLPIETMSQPEIDSAVTQRLRDGLSLYRVDETLMREIAPDLILTQELCQVCAPSGNEVSQLLKVLPSQPQILWLTPKSLEQIFDNLRDLGEATGRSHIAENLIAEGRARLEKIEAAARAAPSRPRVFCMEWMDPVYCCGHWVPEMVRIAGGIDGLGREGTDSVRIPWQDVLQWKPEVLIVMPCGFGLEKAADQARMLASYPGWADLPAVGDGRVYAVDANAYFARPGPRVVEGTELLAHLLHPGLFEWKGPPGAFRKLG</sequence>
<dbReference type="PANTHER" id="PTHR42860">
    <property type="entry name" value="VITAMIN B12-BINDING PROTEIN"/>
    <property type="match status" value="1"/>
</dbReference>
<dbReference type="PROSITE" id="PS50983">
    <property type="entry name" value="FE_B12_PBP"/>
    <property type="match status" value="1"/>
</dbReference>
<dbReference type="AlphaFoldDB" id="A0A1M5K712"/>
<dbReference type="InterPro" id="IPR002491">
    <property type="entry name" value="ABC_transptr_periplasmic_BD"/>
</dbReference>
<dbReference type="Gene3D" id="3.40.50.1980">
    <property type="entry name" value="Nitrogenase molybdenum iron protein domain"/>
    <property type="match status" value="2"/>
</dbReference>
<accession>A0A1M5K712</accession>
<evidence type="ECO:0000313" key="3">
    <source>
        <dbReference type="Proteomes" id="UP000190675"/>
    </source>
</evidence>
<feature type="domain" description="Fe/B12 periplasmic-binding" evidence="1">
    <location>
        <begin position="6"/>
        <end position="294"/>
    </location>
</feature>